<dbReference type="InterPro" id="IPR021295">
    <property type="entry name" value="DUF2867"/>
</dbReference>
<dbReference type="AlphaFoldDB" id="A0A4R5BDZ7"/>
<gene>
    <name evidence="1" type="ORF">E1293_12450</name>
</gene>
<comment type="caution">
    <text evidence="1">The sequence shown here is derived from an EMBL/GenBank/DDBJ whole genome shotgun (WGS) entry which is preliminary data.</text>
</comment>
<evidence type="ECO:0000313" key="1">
    <source>
        <dbReference type="EMBL" id="TDD84778.1"/>
    </source>
</evidence>
<dbReference type="Pfam" id="PF11066">
    <property type="entry name" value="DUF2867"/>
    <property type="match status" value="1"/>
</dbReference>
<accession>A0A4R5BDZ7</accession>
<protein>
    <submittedName>
        <fullName evidence="1">DUF2867 domain-containing protein</fullName>
    </submittedName>
</protein>
<sequence length="176" mass="19341">MRIIGTVPELAGLLAGADHVGVRTVESEATLREFTAGAMGWRPAWMRGLFKARALFARLLRLREPDVPLGTPARPEDLSFTPGDHIAFFTVTDAAEERYLVLETTDDHLTAWLAITTAPSADPRTRFELATLVKYHRRAGRFYFGVIRPFHHMIIAGMAAAGARASSASAERIAQP</sequence>
<evidence type="ECO:0000313" key="2">
    <source>
        <dbReference type="Proteomes" id="UP000295578"/>
    </source>
</evidence>
<dbReference type="RefSeq" id="WP_132197145.1">
    <property type="nucleotide sequence ID" value="NZ_SMKY01000042.1"/>
</dbReference>
<name>A0A4R5BDZ7_9ACTN</name>
<reference evidence="1 2" key="1">
    <citation type="submission" date="2019-03" db="EMBL/GenBank/DDBJ databases">
        <title>Draft genome sequences of novel Actinobacteria.</title>
        <authorList>
            <person name="Sahin N."/>
            <person name="Ay H."/>
            <person name="Saygin H."/>
        </authorList>
    </citation>
    <scope>NUCLEOTIDE SEQUENCE [LARGE SCALE GENOMIC DNA]</scope>
    <source>
        <strain evidence="1 2">DSM 45941</strain>
    </source>
</reference>
<keyword evidence="2" id="KW-1185">Reference proteome</keyword>
<dbReference type="EMBL" id="SMKY01000042">
    <property type="protein sequence ID" value="TDD84778.1"/>
    <property type="molecule type" value="Genomic_DNA"/>
</dbReference>
<proteinExistence type="predicted"/>
<dbReference type="Proteomes" id="UP000295578">
    <property type="component" value="Unassembled WGS sequence"/>
</dbReference>
<dbReference type="OrthoDB" id="7058586at2"/>
<organism evidence="1 2">
    <name type="scientific">Actinomadura darangshiensis</name>
    <dbReference type="NCBI Taxonomy" id="705336"/>
    <lineage>
        <taxon>Bacteria</taxon>
        <taxon>Bacillati</taxon>
        <taxon>Actinomycetota</taxon>
        <taxon>Actinomycetes</taxon>
        <taxon>Streptosporangiales</taxon>
        <taxon>Thermomonosporaceae</taxon>
        <taxon>Actinomadura</taxon>
    </lineage>
</organism>